<comment type="caution">
    <text evidence="4">The sequence shown here is derived from an EMBL/GenBank/DDBJ whole genome shotgun (WGS) entry which is preliminary data.</text>
</comment>
<reference evidence="4 5" key="1">
    <citation type="journal article" date="2021" name="BMC Genomics">
        <title>Datura genome reveals duplications of psychoactive alkaloid biosynthetic genes and high mutation rate following tissue culture.</title>
        <authorList>
            <person name="Rajewski A."/>
            <person name="Carter-House D."/>
            <person name="Stajich J."/>
            <person name="Litt A."/>
        </authorList>
    </citation>
    <scope>NUCLEOTIDE SEQUENCE [LARGE SCALE GENOMIC DNA]</scope>
    <source>
        <strain evidence="4">AR-01</strain>
    </source>
</reference>
<proteinExistence type="inferred from homology"/>
<dbReference type="InterPro" id="IPR000209">
    <property type="entry name" value="Peptidase_S8/S53_dom"/>
</dbReference>
<dbReference type="Proteomes" id="UP000823775">
    <property type="component" value="Unassembled WGS sequence"/>
</dbReference>
<feature type="domain" description="Peptidase S8/S53" evidence="3">
    <location>
        <begin position="15"/>
        <end position="202"/>
    </location>
</feature>
<organism evidence="4 5">
    <name type="scientific">Datura stramonium</name>
    <name type="common">Jimsonweed</name>
    <name type="synonym">Common thornapple</name>
    <dbReference type="NCBI Taxonomy" id="4076"/>
    <lineage>
        <taxon>Eukaryota</taxon>
        <taxon>Viridiplantae</taxon>
        <taxon>Streptophyta</taxon>
        <taxon>Embryophyta</taxon>
        <taxon>Tracheophyta</taxon>
        <taxon>Spermatophyta</taxon>
        <taxon>Magnoliopsida</taxon>
        <taxon>eudicotyledons</taxon>
        <taxon>Gunneridae</taxon>
        <taxon>Pentapetalae</taxon>
        <taxon>asterids</taxon>
        <taxon>lamiids</taxon>
        <taxon>Solanales</taxon>
        <taxon>Solanaceae</taxon>
        <taxon>Solanoideae</taxon>
        <taxon>Datureae</taxon>
        <taxon>Datura</taxon>
    </lineage>
</organism>
<dbReference type="EMBL" id="JACEIK010000041">
    <property type="protein sequence ID" value="MCD7447646.1"/>
    <property type="molecule type" value="Genomic_DNA"/>
</dbReference>
<accession>A0ABS8RLH6</accession>
<name>A0ABS8RLH6_DATST</name>
<dbReference type="Pfam" id="PF00082">
    <property type="entry name" value="Peptidase_S8"/>
    <property type="match status" value="1"/>
</dbReference>
<protein>
    <recommendedName>
        <fullName evidence="3">Peptidase S8/S53 domain-containing protein</fullName>
    </recommendedName>
</protein>
<dbReference type="SUPFAM" id="SSF52743">
    <property type="entry name" value="Subtilisin-like"/>
    <property type="match status" value="1"/>
</dbReference>
<dbReference type="PANTHER" id="PTHR10795">
    <property type="entry name" value="PROPROTEIN CONVERTASE SUBTILISIN/KEXIN"/>
    <property type="match status" value="1"/>
</dbReference>
<evidence type="ECO:0000313" key="4">
    <source>
        <dbReference type="EMBL" id="MCD7447646.1"/>
    </source>
</evidence>
<dbReference type="InterPro" id="IPR045051">
    <property type="entry name" value="SBT"/>
</dbReference>
<dbReference type="Gene3D" id="3.40.50.200">
    <property type="entry name" value="Peptidase S8/S53 domain"/>
    <property type="match status" value="1"/>
</dbReference>
<gene>
    <name evidence="4" type="ORF">HAX54_032265</name>
</gene>
<evidence type="ECO:0000256" key="2">
    <source>
        <dbReference type="ARBA" id="ARBA00022729"/>
    </source>
</evidence>
<keyword evidence="5" id="KW-1185">Reference proteome</keyword>
<comment type="similarity">
    <text evidence="1">Belongs to the peptidase S8 family.</text>
</comment>
<dbReference type="InterPro" id="IPR036852">
    <property type="entry name" value="Peptidase_S8/S53_dom_sf"/>
</dbReference>
<evidence type="ECO:0000313" key="5">
    <source>
        <dbReference type="Proteomes" id="UP000823775"/>
    </source>
</evidence>
<sequence length="257" mass="27879">MYGCRHHQSRCCHTAGVDVISVSLGGKPSDYLGDGLAIAASTLDRSLHNTAKLQSGLVLREQAFETNVPEEKFYPLISAAQAKSANASVYDRDRCKEAPETVLHTKPAPFMAVFSSVGPNTITPQILKLHTVKATNPSENYDKRKTPFNMISGTSMCAPILLVSLLKSLHPDWSPTAIRSAIMTTGTGSPYHCPKKQQQGLNNLLNFNNPAITILNISPSAPVTVTRRLKNVGSPGLYTARVRLHRSIFSITIEPAS</sequence>
<keyword evidence="2" id="KW-0732">Signal</keyword>
<evidence type="ECO:0000256" key="1">
    <source>
        <dbReference type="ARBA" id="ARBA00011073"/>
    </source>
</evidence>
<evidence type="ECO:0000259" key="3">
    <source>
        <dbReference type="Pfam" id="PF00082"/>
    </source>
</evidence>